<feature type="signal peptide" evidence="2">
    <location>
        <begin position="1"/>
        <end position="23"/>
    </location>
</feature>
<comment type="caution">
    <text evidence="3">The sequence shown here is derived from an EMBL/GenBank/DDBJ whole genome shotgun (WGS) entry which is preliminary data.</text>
</comment>
<proteinExistence type="predicted"/>
<protein>
    <submittedName>
        <fullName evidence="3">Uncharacterized protein</fullName>
    </submittedName>
</protein>
<feature type="region of interest" description="Disordered" evidence="1">
    <location>
        <begin position="268"/>
        <end position="304"/>
    </location>
</feature>
<dbReference type="AlphaFoldDB" id="A0A3D4T2K8"/>
<feature type="chain" id="PRO_5039671531" evidence="2">
    <location>
        <begin position="24"/>
        <end position="304"/>
    </location>
</feature>
<dbReference type="EMBL" id="DQID01000341">
    <property type="protein sequence ID" value="HCT15762.1"/>
    <property type="molecule type" value="Genomic_DNA"/>
</dbReference>
<dbReference type="Proteomes" id="UP000261739">
    <property type="component" value="Unassembled WGS sequence"/>
</dbReference>
<reference evidence="3 4" key="1">
    <citation type="journal article" date="2018" name="Nat. Biotechnol.">
        <title>A standardized bacterial taxonomy based on genome phylogeny substantially revises the tree of life.</title>
        <authorList>
            <person name="Parks D.H."/>
            <person name="Chuvochina M."/>
            <person name="Waite D.W."/>
            <person name="Rinke C."/>
            <person name="Skarshewski A."/>
            <person name="Chaumeil P.A."/>
            <person name="Hugenholtz P."/>
        </authorList>
    </citation>
    <scope>NUCLEOTIDE SEQUENCE [LARGE SCALE GENOMIC DNA]</scope>
    <source>
        <strain evidence="3">UBA11247</strain>
    </source>
</reference>
<sequence>MTGQYGSCPFPAGAAWAAGAAGAAGEAGAAASGWGAAGAASVGAEGTRPGTCPVRRGSLVGPLRVTSPLTSVTSLFLSASGARFSSTRLPSASRTPVCPGTTIPSRAASAARCWVDPASLTSRLRVSIWSDRVSLVPSASASWKDCSVVLPDRYIVTATPTATTTQISAKVLSSIRFPRPAVATRRPRTVVTWRDPGRRSALRWTRPARPARSTPSRVAPVPVRGRLVPVVVRRSVTLPVVVVAVVMGQPLCRYQSRSVSVRVGQGRSGSVVSCRGCGGPRGPGPVPPGGSGRSLHRRRSPRPG</sequence>
<gene>
    <name evidence="3" type="ORF">DIW82_13515</name>
</gene>
<evidence type="ECO:0000313" key="3">
    <source>
        <dbReference type="EMBL" id="HCT15762.1"/>
    </source>
</evidence>
<evidence type="ECO:0000256" key="2">
    <source>
        <dbReference type="SAM" id="SignalP"/>
    </source>
</evidence>
<feature type="compositionally biased region" description="Basic residues" evidence="1">
    <location>
        <begin position="294"/>
        <end position="304"/>
    </location>
</feature>
<name>A0A3D4T2K8_9CORY</name>
<accession>A0A3D4T2K8</accession>
<evidence type="ECO:0000313" key="4">
    <source>
        <dbReference type="Proteomes" id="UP000261739"/>
    </source>
</evidence>
<evidence type="ECO:0000256" key="1">
    <source>
        <dbReference type="SAM" id="MobiDB-lite"/>
    </source>
</evidence>
<keyword evidence="2" id="KW-0732">Signal</keyword>
<organism evidence="3 4">
    <name type="scientific">Corynebacterium nuruki</name>
    <dbReference type="NCBI Taxonomy" id="1032851"/>
    <lineage>
        <taxon>Bacteria</taxon>
        <taxon>Bacillati</taxon>
        <taxon>Actinomycetota</taxon>
        <taxon>Actinomycetes</taxon>
        <taxon>Mycobacteriales</taxon>
        <taxon>Corynebacteriaceae</taxon>
        <taxon>Corynebacterium</taxon>
    </lineage>
</organism>